<comment type="caution">
    <text evidence="1">The sequence shown here is derived from an EMBL/GenBank/DDBJ whole genome shotgun (WGS) entry which is preliminary data.</text>
</comment>
<proteinExistence type="predicted"/>
<sequence length="93" mass="10667">MTAVSLSLRTPFRNVFLRSRVCFMIFLWTLTRSEIQTLEERESVHGSADLKCAVTLHLVCSRLLNAGLRTLYARLYISAVIELGFRSKSKPEF</sequence>
<reference evidence="1 2" key="2">
    <citation type="journal article" date="2023" name="Mol. Biol. Evol.">
        <title>Genomics of Secondarily Temperate Adaptation in the Only Non-Antarctic Icefish.</title>
        <authorList>
            <person name="Rivera-Colon A.G."/>
            <person name="Rayamajhi N."/>
            <person name="Minhas B.F."/>
            <person name="Madrigal G."/>
            <person name="Bilyk K.T."/>
            <person name="Yoon V."/>
            <person name="Hune M."/>
            <person name="Gregory S."/>
            <person name="Cheng C.H.C."/>
            <person name="Catchen J.M."/>
        </authorList>
    </citation>
    <scope>NUCLEOTIDE SEQUENCE [LARGE SCALE GENOMIC DNA]</scope>
    <source>
        <strain evidence="1">JMC-PN-2008</strain>
    </source>
</reference>
<dbReference type="EMBL" id="JAUZQC010000003">
    <property type="protein sequence ID" value="KAK5873488.1"/>
    <property type="molecule type" value="Genomic_DNA"/>
</dbReference>
<protein>
    <submittedName>
        <fullName evidence="1">Uncharacterized protein</fullName>
    </submittedName>
</protein>
<organism evidence="1 2">
    <name type="scientific">Eleginops maclovinus</name>
    <name type="common">Patagonian blennie</name>
    <name type="synonym">Eleginus maclovinus</name>
    <dbReference type="NCBI Taxonomy" id="56733"/>
    <lineage>
        <taxon>Eukaryota</taxon>
        <taxon>Metazoa</taxon>
        <taxon>Chordata</taxon>
        <taxon>Craniata</taxon>
        <taxon>Vertebrata</taxon>
        <taxon>Euteleostomi</taxon>
        <taxon>Actinopterygii</taxon>
        <taxon>Neopterygii</taxon>
        <taxon>Teleostei</taxon>
        <taxon>Neoteleostei</taxon>
        <taxon>Acanthomorphata</taxon>
        <taxon>Eupercaria</taxon>
        <taxon>Perciformes</taxon>
        <taxon>Notothenioidei</taxon>
        <taxon>Eleginopidae</taxon>
        <taxon>Eleginops</taxon>
    </lineage>
</organism>
<gene>
    <name evidence="1" type="ORF">PBY51_018524</name>
</gene>
<evidence type="ECO:0000313" key="1">
    <source>
        <dbReference type="EMBL" id="KAK5873488.1"/>
    </source>
</evidence>
<accession>A0AAN8AY99</accession>
<dbReference type="Proteomes" id="UP001346869">
    <property type="component" value="Unassembled WGS sequence"/>
</dbReference>
<dbReference type="AlphaFoldDB" id="A0AAN8AY99"/>
<keyword evidence="2" id="KW-1185">Reference proteome</keyword>
<name>A0AAN8AY99_ELEMC</name>
<reference evidence="1 2" key="1">
    <citation type="journal article" date="2023" name="Genes (Basel)">
        <title>Chromosome-Level Genome Assembly and Circadian Gene Repertoire of the Patagonia Blennie Eleginops maclovinus-The Closest Ancestral Proxy of Antarctic Cryonotothenioids.</title>
        <authorList>
            <person name="Cheng C.C."/>
            <person name="Rivera-Colon A.G."/>
            <person name="Minhas B.F."/>
            <person name="Wilson L."/>
            <person name="Rayamajhi N."/>
            <person name="Vargas-Chacoff L."/>
            <person name="Catchen J.M."/>
        </authorList>
    </citation>
    <scope>NUCLEOTIDE SEQUENCE [LARGE SCALE GENOMIC DNA]</scope>
    <source>
        <strain evidence="1">JMC-PN-2008</strain>
    </source>
</reference>
<evidence type="ECO:0000313" key="2">
    <source>
        <dbReference type="Proteomes" id="UP001346869"/>
    </source>
</evidence>